<dbReference type="AlphaFoldDB" id="A0A8J6HCG9"/>
<feature type="region of interest" description="Disordered" evidence="1">
    <location>
        <begin position="455"/>
        <end position="480"/>
    </location>
</feature>
<gene>
    <name evidence="2" type="ORF">GEV33_011264</name>
</gene>
<proteinExistence type="predicted"/>
<organism evidence="2 3">
    <name type="scientific">Tenebrio molitor</name>
    <name type="common">Yellow mealworm beetle</name>
    <dbReference type="NCBI Taxonomy" id="7067"/>
    <lineage>
        <taxon>Eukaryota</taxon>
        <taxon>Metazoa</taxon>
        <taxon>Ecdysozoa</taxon>
        <taxon>Arthropoda</taxon>
        <taxon>Hexapoda</taxon>
        <taxon>Insecta</taxon>
        <taxon>Pterygota</taxon>
        <taxon>Neoptera</taxon>
        <taxon>Endopterygota</taxon>
        <taxon>Coleoptera</taxon>
        <taxon>Polyphaga</taxon>
        <taxon>Cucujiformia</taxon>
        <taxon>Tenebrionidae</taxon>
        <taxon>Tenebrio</taxon>
    </lineage>
</organism>
<reference evidence="2" key="2">
    <citation type="submission" date="2021-08" db="EMBL/GenBank/DDBJ databases">
        <authorList>
            <person name="Eriksson T."/>
        </authorList>
    </citation>
    <scope>NUCLEOTIDE SEQUENCE</scope>
    <source>
        <strain evidence="2">Stoneville</strain>
        <tissue evidence="2">Whole head</tissue>
    </source>
</reference>
<dbReference type="EMBL" id="JABDTM020026731">
    <property type="protein sequence ID" value="KAH0811532.1"/>
    <property type="molecule type" value="Genomic_DNA"/>
</dbReference>
<name>A0A8J6HCG9_TENMO</name>
<comment type="caution">
    <text evidence="2">The sequence shown here is derived from an EMBL/GenBank/DDBJ whole genome shotgun (WGS) entry which is preliminary data.</text>
</comment>
<evidence type="ECO:0000313" key="2">
    <source>
        <dbReference type="EMBL" id="KAH0811532.1"/>
    </source>
</evidence>
<protein>
    <submittedName>
        <fullName evidence="2">Uncharacterized protein</fullName>
    </submittedName>
</protein>
<evidence type="ECO:0000256" key="1">
    <source>
        <dbReference type="SAM" id="MobiDB-lite"/>
    </source>
</evidence>
<reference evidence="2" key="1">
    <citation type="journal article" date="2020" name="J Insects Food Feed">
        <title>The yellow mealworm (Tenebrio molitor) genome: a resource for the emerging insects as food and feed industry.</title>
        <authorList>
            <person name="Eriksson T."/>
            <person name="Andere A."/>
            <person name="Kelstrup H."/>
            <person name="Emery V."/>
            <person name="Picard C."/>
        </authorList>
    </citation>
    <scope>NUCLEOTIDE SEQUENCE</scope>
    <source>
        <strain evidence="2">Stoneville</strain>
        <tissue evidence="2">Whole head</tissue>
    </source>
</reference>
<sequence length="802" mass="87241">MYDQRSKLQSYNWSWVAFRPPKRTRLGPGRLSPRVIHFWYHLIIGAKSSNGRLRKAPLSVWHSPPEFLGVVCSVFVSGAWSSRSRKCERTGTVISCRTASSINPPGGFSSAGAVAVAKPKVVGGGYLAEVPKVKRSGQSREPGEAPRVYGASIKLRKTPGRYDRLRINERNYRGEDLYLVLSQSRRQVRLPTMETIDDRFEYPGTTAWTHKVQIFSRHSEFATPREFDRTQVWTNRRHRKLVTIPPLSPPYGFGIVWRSSQTQNELKICIGIGFCKLAGGGGRFSTNPSAALDSNFVEDFVGNGKNRTAQFGYLKVAHVTITSTGVASSDVEGVAASRRSGTPNPHDLCELCIGTRPKPSPLALSSPGGGHLLEQLKRPIALFQCSGLASSVNKLARIVVVSWWCEKERGSRSEEKDAEKTEARRRGESVANKTRIPIELLLLADAPGEGAPFGRAGRSRFVPEAVGKKPPTSGTNQADGTHNLRSALREVSIAVPSIDRDDAQLRILRAFLSAPLENNLSPSFGPPGCNPRRQLPDGTCTVLGVESRVAGWGAFDWPVLGDSAGNGNGAGAQASRAAAQQLILEGPVVGSTKSDRTTKKNCGATSESYSTRCAELLKNVSQKSEDKTLQKDAGNKVFPIIRVRLSIGASRPPPRSHTSLTVAFPWLLSARRRPYKDSPFNSSASSWSVIIIDNGEGVLYRLPEKSEVSGSGCVIAGSKSVPTRGPQEAFGILSRTCFINLLSWVWSAYCIVTAVIAGSGHGSKKSECACLALPTSVLGICETIRRRRHCTTYRVPTPSDIR</sequence>
<dbReference type="Proteomes" id="UP000719412">
    <property type="component" value="Unassembled WGS sequence"/>
</dbReference>
<accession>A0A8J6HCG9</accession>
<evidence type="ECO:0000313" key="3">
    <source>
        <dbReference type="Proteomes" id="UP000719412"/>
    </source>
</evidence>
<keyword evidence="3" id="KW-1185">Reference proteome</keyword>